<dbReference type="CDD" id="cd03467">
    <property type="entry name" value="Rieske"/>
    <property type="match status" value="1"/>
</dbReference>
<keyword evidence="3" id="KW-0479">Metal-binding</keyword>
<evidence type="ECO:0000256" key="7">
    <source>
        <dbReference type="SAM" id="Phobius"/>
    </source>
</evidence>
<evidence type="ECO:0000256" key="6">
    <source>
        <dbReference type="ARBA" id="ARBA00023157"/>
    </source>
</evidence>
<evidence type="ECO:0000256" key="5">
    <source>
        <dbReference type="ARBA" id="ARBA00023014"/>
    </source>
</evidence>
<keyword evidence="7" id="KW-0812">Transmembrane</keyword>
<reference evidence="9 10" key="1">
    <citation type="submission" date="2020-08" db="EMBL/GenBank/DDBJ databases">
        <title>Acidobacteriota in marine sediments use diverse sulfur dissimilation pathways.</title>
        <authorList>
            <person name="Wasmund K."/>
        </authorList>
    </citation>
    <scope>NUCLEOTIDE SEQUENCE [LARGE SCALE GENOMIC DNA]</scope>
    <source>
        <strain evidence="9">MAG AM3-A</strain>
    </source>
</reference>
<dbReference type="Proteomes" id="UP000598633">
    <property type="component" value="Unassembled WGS sequence"/>
</dbReference>
<evidence type="ECO:0000256" key="2">
    <source>
        <dbReference type="ARBA" id="ARBA00022714"/>
    </source>
</evidence>
<dbReference type="EMBL" id="JACXWA010000062">
    <property type="protein sequence ID" value="MBD3870473.1"/>
    <property type="molecule type" value="Genomic_DNA"/>
</dbReference>
<feature type="domain" description="Rieske" evidence="8">
    <location>
        <begin position="61"/>
        <end position="166"/>
    </location>
</feature>
<evidence type="ECO:0000313" key="10">
    <source>
        <dbReference type="Proteomes" id="UP000598633"/>
    </source>
</evidence>
<protein>
    <submittedName>
        <fullName evidence="9">Ubiquinol-cytochrome c reductase iron-sulfur subunit</fullName>
    </submittedName>
</protein>
<keyword evidence="7" id="KW-0472">Membrane</keyword>
<keyword evidence="7" id="KW-1133">Transmembrane helix</keyword>
<dbReference type="NCBIfam" id="TIGR01409">
    <property type="entry name" value="TAT_signal_seq"/>
    <property type="match status" value="1"/>
</dbReference>
<evidence type="ECO:0000256" key="1">
    <source>
        <dbReference type="ARBA" id="ARBA00010651"/>
    </source>
</evidence>
<comment type="caution">
    <text evidence="9">The sequence shown here is derived from an EMBL/GenBank/DDBJ whole genome shotgun (WGS) entry which is preliminary data.</text>
</comment>
<dbReference type="PROSITE" id="PS51318">
    <property type="entry name" value="TAT"/>
    <property type="match status" value="1"/>
</dbReference>
<dbReference type="InterPro" id="IPR019546">
    <property type="entry name" value="TAT_signal_bac_arc"/>
</dbReference>
<accession>A0A8J6XZF3</accession>
<dbReference type="InterPro" id="IPR006311">
    <property type="entry name" value="TAT_signal"/>
</dbReference>
<feature type="transmembrane region" description="Helical" evidence="7">
    <location>
        <begin position="25"/>
        <end position="46"/>
    </location>
</feature>
<name>A0A8J6XZF3_9BACT</name>
<dbReference type="GO" id="GO:0051537">
    <property type="term" value="F:2 iron, 2 sulfur cluster binding"/>
    <property type="evidence" value="ECO:0007669"/>
    <property type="project" value="UniProtKB-KW"/>
</dbReference>
<keyword evidence="6" id="KW-1015">Disulfide bond</keyword>
<dbReference type="GO" id="GO:0008121">
    <property type="term" value="F:quinol-cytochrome-c reductase activity"/>
    <property type="evidence" value="ECO:0007669"/>
    <property type="project" value="InterPro"/>
</dbReference>
<dbReference type="GO" id="GO:0046872">
    <property type="term" value="F:metal ion binding"/>
    <property type="evidence" value="ECO:0007669"/>
    <property type="project" value="UniProtKB-KW"/>
</dbReference>
<dbReference type="SUPFAM" id="SSF50022">
    <property type="entry name" value="ISP domain"/>
    <property type="match status" value="1"/>
</dbReference>
<dbReference type="InterPro" id="IPR019470">
    <property type="entry name" value="Ubiq_cytC_Rdtase_Fe-S_su_TAT"/>
</dbReference>
<comment type="similarity">
    <text evidence="1">Belongs to the Rieske iron-sulfur protein family.</text>
</comment>
<dbReference type="Pfam" id="PF00355">
    <property type="entry name" value="Rieske"/>
    <property type="match status" value="1"/>
</dbReference>
<organism evidence="9 10">
    <name type="scientific">Candidatus Sulfomarinibacter kjeldsenii</name>
    <dbReference type="NCBI Taxonomy" id="2885994"/>
    <lineage>
        <taxon>Bacteria</taxon>
        <taxon>Pseudomonadati</taxon>
        <taxon>Acidobacteriota</taxon>
        <taxon>Thermoanaerobaculia</taxon>
        <taxon>Thermoanaerobaculales</taxon>
        <taxon>Candidatus Sulfomarinibacteraceae</taxon>
        <taxon>Candidatus Sulfomarinibacter</taxon>
    </lineage>
</organism>
<dbReference type="Gene3D" id="1.20.5.510">
    <property type="entry name" value="Single helix bin"/>
    <property type="match status" value="1"/>
</dbReference>
<evidence type="ECO:0000256" key="4">
    <source>
        <dbReference type="ARBA" id="ARBA00023004"/>
    </source>
</evidence>
<dbReference type="Gene3D" id="2.102.10.10">
    <property type="entry name" value="Rieske [2Fe-2S] iron-sulphur domain"/>
    <property type="match status" value="1"/>
</dbReference>
<evidence type="ECO:0000259" key="8">
    <source>
        <dbReference type="PROSITE" id="PS51296"/>
    </source>
</evidence>
<proteinExistence type="inferred from homology"/>
<evidence type="ECO:0000313" key="9">
    <source>
        <dbReference type="EMBL" id="MBD3870473.1"/>
    </source>
</evidence>
<keyword evidence="2" id="KW-0001">2Fe-2S</keyword>
<dbReference type="InterPro" id="IPR014349">
    <property type="entry name" value="Rieske_Fe-S_prot"/>
</dbReference>
<dbReference type="InterPro" id="IPR017941">
    <property type="entry name" value="Rieske_2Fe-2S"/>
</dbReference>
<dbReference type="InterPro" id="IPR036922">
    <property type="entry name" value="Rieske_2Fe-2S_sf"/>
</dbReference>
<dbReference type="Pfam" id="PF10399">
    <property type="entry name" value="UCR_Fe-S_N"/>
    <property type="match status" value="1"/>
</dbReference>
<gene>
    <name evidence="9" type="ORF">IFJ97_03850</name>
</gene>
<dbReference type="PANTHER" id="PTHR10134">
    <property type="entry name" value="CYTOCHROME B-C1 COMPLEX SUBUNIT RIESKE, MITOCHONDRIAL"/>
    <property type="match status" value="1"/>
</dbReference>
<keyword evidence="5" id="KW-0411">Iron-sulfur</keyword>
<dbReference type="PROSITE" id="PS51296">
    <property type="entry name" value="RIESKE"/>
    <property type="match status" value="1"/>
</dbReference>
<keyword evidence="4" id="KW-0408">Iron</keyword>
<evidence type="ECO:0000256" key="3">
    <source>
        <dbReference type="ARBA" id="ARBA00022723"/>
    </source>
</evidence>
<dbReference type="AlphaFoldDB" id="A0A8J6XZF3"/>
<sequence>MASNTIQNETGVSSEAGTDPTRRGFLGRLTAAVAAVGALVAGWPLLRSLVPNVLYEPPKRFRIGAPENFQEGVTFLEEHRLFLFRDSSNYHAVSGICTHLGCTVKFSPFTLPQEETVREFTYRALGEFHCPCHGSRFRGEGTNYAGPAPRPLKCFHLEVSRATGELVVDVATEVSRDFRLVV</sequence>